<dbReference type="InterPro" id="IPR037128">
    <property type="entry name" value="Quinolinate_PRibosylTase_N_sf"/>
</dbReference>
<dbReference type="PANTHER" id="PTHR32179:SF3">
    <property type="entry name" value="NICOTINATE-NUCLEOTIDE PYROPHOSPHORYLASE [CARBOXYLATING]"/>
    <property type="match status" value="1"/>
</dbReference>
<dbReference type="Pfam" id="PF02749">
    <property type="entry name" value="QRPTase_N"/>
    <property type="match status" value="1"/>
</dbReference>
<evidence type="ECO:0000256" key="1">
    <source>
        <dbReference type="ARBA" id="ARBA00003237"/>
    </source>
</evidence>
<protein>
    <recommendedName>
        <fullName evidence="11">Probable nicotinate-nucleotide pyrophosphorylase [carboxylating]</fullName>
        <ecNumber evidence="5">2.4.2.19</ecNumber>
    </recommendedName>
    <alternativeName>
        <fullName evidence="9">Quinolinate phosphoribosyltransferase [decarboxylating]</fullName>
    </alternativeName>
</protein>
<dbReference type="InterPro" id="IPR027277">
    <property type="entry name" value="NadC/ModD"/>
</dbReference>
<feature type="domain" description="Quinolinate phosphoribosyl transferase C-terminal" evidence="12">
    <location>
        <begin position="111"/>
        <end position="280"/>
    </location>
</feature>
<proteinExistence type="inferred from homology"/>
<evidence type="ECO:0000259" key="13">
    <source>
        <dbReference type="Pfam" id="PF02749"/>
    </source>
</evidence>
<dbReference type="NCBIfam" id="TIGR00078">
    <property type="entry name" value="nadC"/>
    <property type="match status" value="1"/>
</dbReference>
<dbReference type="Pfam" id="PF01729">
    <property type="entry name" value="QRPTase_C"/>
    <property type="match status" value="1"/>
</dbReference>
<evidence type="ECO:0000256" key="3">
    <source>
        <dbReference type="ARBA" id="ARBA00009400"/>
    </source>
</evidence>
<evidence type="ECO:0000256" key="9">
    <source>
        <dbReference type="ARBA" id="ARBA00033102"/>
    </source>
</evidence>
<organism evidence="14">
    <name type="scientific">marine metagenome</name>
    <dbReference type="NCBI Taxonomy" id="408172"/>
    <lineage>
        <taxon>unclassified sequences</taxon>
        <taxon>metagenomes</taxon>
        <taxon>ecological metagenomes</taxon>
    </lineage>
</organism>
<dbReference type="EMBL" id="UINC01003679">
    <property type="protein sequence ID" value="SVA08375.1"/>
    <property type="molecule type" value="Genomic_DNA"/>
</dbReference>
<evidence type="ECO:0000259" key="12">
    <source>
        <dbReference type="Pfam" id="PF01729"/>
    </source>
</evidence>
<evidence type="ECO:0000256" key="5">
    <source>
        <dbReference type="ARBA" id="ARBA00011944"/>
    </source>
</evidence>
<dbReference type="SUPFAM" id="SSF54675">
    <property type="entry name" value="Nicotinate/Quinolinate PRTase N-terminal domain-like"/>
    <property type="match status" value="1"/>
</dbReference>
<evidence type="ECO:0000256" key="6">
    <source>
        <dbReference type="ARBA" id="ARBA00022642"/>
    </source>
</evidence>
<accession>A0A381SWI1</accession>
<keyword evidence="8" id="KW-0808">Transferase</keyword>
<comment type="similarity">
    <text evidence="3">Belongs to the NadC/ModD family.</text>
</comment>
<feature type="domain" description="Quinolinate phosphoribosyl transferase N-terminal" evidence="13">
    <location>
        <begin position="24"/>
        <end position="109"/>
    </location>
</feature>
<dbReference type="EC" id="2.4.2.19" evidence="5"/>
<dbReference type="InterPro" id="IPR013785">
    <property type="entry name" value="Aldolase_TIM"/>
</dbReference>
<dbReference type="AlphaFoldDB" id="A0A381SWI1"/>
<comment type="function">
    <text evidence="1">Involved in the catabolism of quinolinic acid (QA).</text>
</comment>
<comment type="pathway">
    <text evidence="2">Cofactor biosynthesis; NAD(+) biosynthesis; nicotinate D-ribonucleotide from quinolinate: step 1/1.</text>
</comment>
<dbReference type="GO" id="GO:0009435">
    <property type="term" value="P:NAD+ biosynthetic process"/>
    <property type="evidence" value="ECO:0007669"/>
    <property type="project" value="UniProtKB-UniPathway"/>
</dbReference>
<dbReference type="Gene3D" id="3.20.20.70">
    <property type="entry name" value="Aldolase class I"/>
    <property type="match status" value="1"/>
</dbReference>
<dbReference type="GO" id="GO:0004514">
    <property type="term" value="F:nicotinate-nucleotide diphosphorylase (carboxylating) activity"/>
    <property type="evidence" value="ECO:0007669"/>
    <property type="project" value="UniProtKB-EC"/>
</dbReference>
<dbReference type="PIRSF" id="PIRSF006250">
    <property type="entry name" value="NadC_ModD"/>
    <property type="match status" value="1"/>
</dbReference>
<evidence type="ECO:0000256" key="4">
    <source>
        <dbReference type="ARBA" id="ARBA00011218"/>
    </source>
</evidence>
<comment type="subunit">
    <text evidence="4">Hexamer formed by 3 homodimers.</text>
</comment>
<evidence type="ECO:0000256" key="8">
    <source>
        <dbReference type="ARBA" id="ARBA00022679"/>
    </source>
</evidence>
<dbReference type="FunFam" id="3.20.20.70:FF:000030">
    <property type="entry name" value="Nicotinate-nucleotide pyrophosphorylase, carboxylating"/>
    <property type="match status" value="1"/>
</dbReference>
<evidence type="ECO:0000256" key="7">
    <source>
        <dbReference type="ARBA" id="ARBA00022676"/>
    </source>
</evidence>
<evidence type="ECO:0000313" key="14">
    <source>
        <dbReference type="EMBL" id="SVA08375.1"/>
    </source>
</evidence>
<dbReference type="FunFam" id="3.90.1170.20:FF:000001">
    <property type="entry name" value="Nicotinate-nucleotide diphosphorylase (Carboxylating)"/>
    <property type="match status" value="1"/>
</dbReference>
<dbReference type="InterPro" id="IPR004393">
    <property type="entry name" value="NadC"/>
</dbReference>
<dbReference type="GO" id="GO:0005737">
    <property type="term" value="C:cytoplasm"/>
    <property type="evidence" value="ECO:0007669"/>
    <property type="project" value="TreeGrafter"/>
</dbReference>
<dbReference type="InterPro" id="IPR022412">
    <property type="entry name" value="Quinolinate_PRibosylTrfase_N"/>
</dbReference>
<dbReference type="CDD" id="cd01572">
    <property type="entry name" value="QPRTase"/>
    <property type="match status" value="1"/>
</dbReference>
<evidence type="ECO:0000256" key="10">
    <source>
        <dbReference type="ARBA" id="ARBA00047445"/>
    </source>
</evidence>
<keyword evidence="6" id="KW-0662">Pyridine nucleotide biosynthesis</keyword>
<comment type="catalytic activity">
    <reaction evidence="10">
        <text>nicotinate beta-D-ribonucleotide + CO2 + diphosphate = quinolinate + 5-phospho-alpha-D-ribose 1-diphosphate + 2 H(+)</text>
        <dbReference type="Rhea" id="RHEA:12733"/>
        <dbReference type="ChEBI" id="CHEBI:15378"/>
        <dbReference type="ChEBI" id="CHEBI:16526"/>
        <dbReference type="ChEBI" id="CHEBI:29959"/>
        <dbReference type="ChEBI" id="CHEBI:33019"/>
        <dbReference type="ChEBI" id="CHEBI:57502"/>
        <dbReference type="ChEBI" id="CHEBI:58017"/>
        <dbReference type="EC" id="2.4.2.19"/>
    </reaction>
</comment>
<evidence type="ECO:0000256" key="11">
    <source>
        <dbReference type="ARBA" id="ARBA00069173"/>
    </source>
</evidence>
<sequence length="286" mass="30096">MIPDPGELDAIIDRALAEDAVGSDATSLALIPPTLQATVSIVTKQPGILAGLHIADAVFKRVNPDLQFVYRLQDGDRLTAEQTLATVSGSIASILSGERTALNFLQRMSGIATLTDLYVSAVDGTNASIVDTRKTVPGLRRLDKYSVHIGGGRNHRMNLSDGVLIKDNHIAALRSTGNTLEQLINEARATVSHTLKIEVEVESVEGAISAASAGADIVMLDNMNPDDMRSAVAHISDQCIVEASGGVTLANVAEVASSGVDFISIGALTHSPMALDISLDYETKIT</sequence>
<name>A0A381SWI1_9ZZZZ</name>
<evidence type="ECO:0000256" key="2">
    <source>
        <dbReference type="ARBA" id="ARBA00004893"/>
    </source>
</evidence>
<dbReference type="GO" id="GO:0034213">
    <property type="term" value="P:quinolinate catabolic process"/>
    <property type="evidence" value="ECO:0007669"/>
    <property type="project" value="TreeGrafter"/>
</dbReference>
<dbReference type="UniPathway" id="UPA00253">
    <property type="reaction ID" value="UER00331"/>
</dbReference>
<dbReference type="InterPro" id="IPR002638">
    <property type="entry name" value="Quinolinate_PRibosylTrfase_C"/>
</dbReference>
<keyword evidence="7" id="KW-0328">Glycosyltransferase</keyword>
<dbReference type="SUPFAM" id="SSF51690">
    <property type="entry name" value="Nicotinate/Quinolinate PRTase C-terminal domain-like"/>
    <property type="match status" value="1"/>
</dbReference>
<dbReference type="PANTHER" id="PTHR32179">
    <property type="entry name" value="NICOTINATE-NUCLEOTIDE PYROPHOSPHORYLASE [CARBOXYLATING]"/>
    <property type="match status" value="1"/>
</dbReference>
<dbReference type="Gene3D" id="3.90.1170.20">
    <property type="entry name" value="Quinolinate phosphoribosyl transferase, N-terminal domain"/>
    <property type="match status" value="1"/>
</dbReference>
<reference evidence="14" key="1">
    <citation type="submission" date="2018-05" db="EMBL/GenBank/DDBJ databases">
        <authorList>
            <person name="Lanie J.A."/>
            <person name="Ng W.-L."/>
            <person name="Kazmierczak K.M."/>
            <person name="Andrzejewski T.M."/>
            <person name="Davidsen T.M."/>
            <person name="Wayne K.J."/>
            <person name="Tettelin H."/>
            <person name="Glass J.I."/>
            <person name="Rusch D."/>
            <person name="Podicherti R."/>
            <person name="Tsui H.-C.T."/>
            <person name="Winkler M.E."/>
        </authorList>
    </citation>
    <scope>NUCLEOTIDE SEQUENCE</scope>
</reference>
<gene>
    <name evidence="14" type="ORF">METZ01_LOCUS61229</name>
</gene>
<dbReference type="InterPro" id="IPR036068">
    <property type="entry name" value="Nicotinate_pribotase-like_C"/>
</dbReference>